<proteinExistence type="predicted"/>
<accession>A0A6V7FL97</accession>
<evidence type="ECO:0000313" key="2">
    <source>
        <dbReference type="EMBL" id="CAD0364391.1"/>
    </source>
</evidence>
<dbReference type="EMBL" id="CAJDKC010000005">
    <property type="protein sequence ID" value="CAD0364390.1"/>
    <property type="molecule type" value="Genomic_DNA"/>
</dbReference>
<dbReference type="Pfam" id="PF09346">
    <property type="entry name" value="SMI1_KNR4"/>
    <property type="match status" value="1"/>
</dbReference>
<dbReference type="InterPro" id="IPR018958">
    <property type="entry name" value="Knr4/Smi1-like_dom"/>
</dbReference>
<sequence length="199" mass="22185">MRMNRDELVGILENRLASKRVIDEGGNILINHLPSVGSRAYLHVIFEKANSNEVLKSVKEAGVQLPKSFLELLAQCNGFVLFQGALSIFGVRSQLSRSAGKRHPFDLLEANTIARPGNLNKNEIYIGSYNWDGSILFINQCDSIIRHRSPDSTDVLNEWGDFDQFIRCEVDRLSLLFDEGGAEIDPLVATSPSPSRLLD</sequence>
<dbReference type="Gene3D" id="3.40.1580.10">
    <property type="entry name" value="SMI1/KNR4-like"/>
    <property type="match status" value="1"/>
</dbReference>
<dbReference type="AlphaFoldDB" id="A0A6V7FL97"/>
<gene>
    <name evidence="2" type="ORF">CFBP7900_42110</name>
</gene>
<protein>
    <recommendedName>
        <fullName evidence="1">Knr4/Smi1-like domain-containing protein</fullName>
    </recommendedName>
</protein>
<evidence type="ECO:0000259" key="1">
    <source>
        <dbReference type="Pfam" id="PF09346"/>
    </source>
</evidence>
<dbReference type="EMBL" id="CAJDKC010000005">
    <property type="protein sequence ID" value="CAD0364391.1"/>
    <property type="molecule type" value="Genomic_DNA"/>
</dbReference>
<dbReference type="Proteomes" id="UP000587508">
    <property type="component" value="Unassembled WGS sequence"/>
</dbReference>
<evidence type="ECO:0000313" key="3">
    <source>
        <dbReference type="Proteomes" id="UP000587508"/>
    </source>
</evidence>
<dbReference type="SUPFAM" id="SSF160631">
    <property type="entry name" value="SMI1/KNR4-like"/>
    <property type="match status" value="1"/>
</dbReference>
<comment type="caution">
    <text evidence="2">The sequence shown here is derived from an EMBL/GenBank/DDBJ whole genome shotgun (WGS) entry which is preliminary data.</text>
</comment>
<feature type="domain" description="Knr4/Smi1-like" evidence="1">
    <location>
        <begin position="51"/>
        <end position="167"/>
    </location>
</feature>
<name>A0A6V7FL97_9XANT</name>
<reference evidence="2 3" key="1">
    <citation type="submission" date="2020-07" db="EMBL/GenBank/DDBJ databases">
        <authorList>
            <person name="Pothier F. J."/>
        </authorList>
    </citation>
    <scope>NUCLEOTIDE SEQUENCE [LARGE SCALE GENOMIC DNA]</scope>
    <source>
        <strain evidence="2 3">CFBP 7900</strain>
    </source>
</reference>
<dbReference type="InterPro" id="IPR037883">
    <property type="entry name" value="Knr4/Smi1-like_sf"/>
</dbReference>
<organism evidence="2 3">
    <name type="scientific">Xanthomonas hortorum pv. carotae</name>
    <dbReference type="NCBI Taxonomy" id="487904"/>
    <lineage>
        <taxon>Bacteria</taxon>
        <taxon>Pseudomonadati</taxon>
        <taxon>Pseudomonadota</taxon>
        <taxon>Gammaproteobacteria</taxon>
        <taxon>Lysobacterales</taxon>
        <taxon>Lysobacteraceae</taxon>
        <taxon>Xanthomonas</taxon>
    </lineage>
</organism>